<comment type="caution">
    <text evidence="1">The sequence shown here is derived from an EMBL/GenBank/DDBJ whole genome shotgun (WGS) entry which is preliminary data.</text>
</comment>
<dbReference type="EMBL" id="JAAOAS010000109">
    <property type="protein sequence ID" value="KAF5593525.1"/>
    <property type="molecule type" value="Genomic_DNA"/>
</dbReference>
<dbReference type="AlphaFoldDB" id="A0A8H5UQD3"/>
<name>A0A8H5UQD3_9HYPO</name>
<reference evidence="1 2" key="1">
    <citation type="submission" date="2020-05" db="EMBL/GenBank/DDBJ databases">
        <title>Identification and distribution of gene clusters putatively required for synthesis of sphingolipid metabolism inhibitors in phylogenetically diverse species of the filamentous fungus Fusarium.</title>
        <authorList>
            <person name="Kim H.-S."/>
            <person name="Busman M."/>
            <person name="Brown D.W."/>
            <person name="Divon H."/>
            <person name="Uhlig S."/>
            <person name="Proctor R.H."/>
        </authorList>
    </citation>
    <scope>NUCLEOTIDE SEQUENCE [LARGE SCALE GENOMIC DNA]</scope>
    <source>
        <strain evidence="1 2">NRRL 36939</strain>
    </source>
</reference>
<sequence length="117" mass="13963">MKVRGVHPPLEDKYKIVQKEYSPSVKPLNPEPETIPKWRYNHCELVKTAPQSGAFVVSELERRFDYWYVKRTSLEARMSEILWKTWETAVNAQFLSLNLLRRVWIDRVMNTETRLVV</sequence>
<evidence type="ECO:0000313" key="2">
    <source>
        <dbReference type="Proteomes" id="UP000546213"/>
    </source>
</evidence>
<dbReference type="OrthoDB" id="4727153at2759"/>
<organism evidence="1 2">
    <name type="scientific">Fusarium pseudocircinatum</name>
    <dbReference type="NCBI Taxonomy" id="56676"/>
    <lineage>
        <taxon>Eukaryota</taxon>
        <taxon>Fungi</taxon>
        <taxon>Dikarya</taxon>
        <taxon>Ascomycota</taxon>
        <taxon>Pezizomycotina</taxon>
        <taxon>Sordariomycetes</taxon>
        <taxon>Hypocreomycetidae</taxon>
        <taxon>Hypocreales</taxon>
        <taxon>Nectriaceae</taxon>
        <taxon>Fusarium</taxon>
        <taxon>Fusarium fujikuroi species complex</taxon>
    </lineage>
</organism>
<evidence type="ECO:0000313" key="1">
    <source>
        <dbReference type="EMBL" id="KAF5593525.1"/>
    </source>
</evidence>
<keyword evidence="2" id="KW-1185">Reference proteome</keyword>
<protein>
    <submittedName>
        <fullName evidence="1">Uncharacterized protein</fullName>
    </submittedName>
</protein>
<accession>A0A8H5UQD3</accession>
<dbReference type="Proteomes" id="UP000546213">
    <property type="component" value="Unassembled WGS sequence"/>
</dbReference>
<gene>
    <name evidence="1" type="ORF">FPCIR_5224</name>
</gene>
<proteinExistence type="predicted"/>